<evidence type="ECO:0000313" key="4">
    <source>
        <dbReference type="RefSeq" id="XP_033456086.1"/>
    </source>
</evidence>
<dbReference type="RefSeq" id="XP_033456086.1">
    <property type="nucleotide sequence ID" value="XM_033608554.1"/>
</dbReference>
<gene>
    <name evidence="4" type="ORF">K489DRAFT_434398</name>
</gene>
<feature type="region of interest" description="Disordered" evidence="2">
    <location>
        <begin position="147"/>
        <end position="207"/>
    </location>
</feature>
<evidence type="ECO:0000256" key="1">
    <source>
        <dbReference type="ARBA" id="ARBA00093634"/>
    </source>
</evidence>
<reference evidence="4" key="3">
    <citation type="submission" date="2025-08" db="UniProtKB">
        <authorList>
            <consortium name="RefSeq"/>
        </authorList>
    </citation>
    <scope>IDENTIFICATION</scope>
    <source>
        <strain evidence="4">CBS 342.82</strain>
    </source>
</reference>
<dbReference type="AlphaFoldDB" id="A0A6J3LTE6"/>
<dbReference type="PANTHER" id="PTHR31996">
    <property type="entry name" value="COILED-COIL DOMAIN-CONTAINING PROTEIN 115"/>
    <property type="match status" value="1"/>
</dbReference>
<dbReference type="GO" id="GO:1990871">
    <property type="term" value="C:Vma12-Vma22 assembly complex"/>
    <property type="evidence" value="ECO:0007669"/>
    <property type="project" value="TreeGrafter"/>
</dbReference>
<dbReference type="Pfam" id="PF21730">
    <property type="entry name" value="Vma22_CCDC115"/>
    <property type="match status" value="1"/>
</dbReference>
<evidence type="ECO:0000313" key="3">
    <source>
        <dbReference type="Proteomes" id="UP000504637"/>
    </source>
</evidence>
<dbReference type="OrthoDB" id="408631at2759"/>
<feature type="compositionally biased region" description="Basic and acidic residues" evidence="2">
    <location>
        <begin position="195"/>
        <end position="207"/>
    </location>
</feature>
<reference evidence="4" key="2">
    <citation type="submission" date="2020-04" db="EMBL/GenBank/DDBJ databases">
        <authorList>
            <consortium name="NCBI Genome Project"/>
        </authorList>
    </citation>
    <scope>NUCLEOTIDE SEQUENCE</scope>
    <source>
        <strain evidence="4">CBS 342.82</strain>
    </source>
</reference>
<reference evidence="4" key="1">
    <citation type="submission" date="2020-01" db="EMBL/GenBank/DDBJ databases">
        <authorList>
            <consortium name="DOE Joint Genome Institute"/>
            <person name="Haridas S."/>
            <person name="Albert R."/>
            <person name="Binder M."/>
            <person name="Bloem J."/>
            <person name="Labutti K."/>
            <person name="Salamov A."/>
            <person name="Andreopoulos B."/>
            <person name="Baker S.E."/>
            <person name="Barry K."/>
            <person name="Bills G."/>
            <person name="Bluhm B.H."/>
            <person name="Cannon C."/>
            <person name="Castanera R."/>
            <person name="Culley D.E."/>
            <person name="Daum C."/>
            <person name="Ezra D."/>
            <person name="Gonzalez J.B."/>
            <person name="Henrissat B."/>
            <person name="Kuo A."/>
            <person name="Liang C."/>
            <person name="Lipzen A."/>
            <person name="Lutzoni F."/>
            <person name="Magnuson J."/>
            <person name="Mondo S."/>
            <person name="Nolan M."/>
            <person name="Ohm R."/>
            <person name="Pangilinan J."/>
            <person name="Park H.-J."/>
            <person name="Ramirez L."/>
            <person name="Alfaro M."/>
            <person name="Sun H."/>
            <person name="Tritt A."/>
            <person name="Yoshinaga Y."/>
            <person name="Zwiers L.-H."/>
            <person name="Turgeon B.G."/>
            <person name="Goodwin S.B."/>
            <person name="Spatafora J.W."/>
            <person name="Crous P.W."/>
            <person name="Grigoriev I.V."/>
        </authorList>
    </citation>
    <scope>NUCLEOTIDE SEQUENCE</scope>
    <source>
        <strain evidence="4">CBS 342.82</strain>
    </source>
</reference>
<sequence>MVPAVIEDDTTARTQQQFVSNLGLHDRLDDLWTAFLHQLDKYQSAQVAIQKQLSSGFFALAQANFGKVSGRPYGRDYYDQRAVASIRVRVKQKLTSGDGHHESEGPEDLEIYDHAEGGIDSALAHDVKKFSVDDSLDSSKVATNMATSGIAGSEAGPNLPGKSSHRSQEEEIPRAQDCNGQSKETGHDSPIGSLHDNEEVVERDPTDPLRSFAGGILIPPLLRKTQGSFATLFRAENKPEVDETECFILQAVMAAKSMRQIETEIRRMRKTIRKAEKDAGMN</sequence>
<dbReference type="Proteomes" id="UP000504637">
    <property type="component" value="Unplaced"/>
</dbReference>
<dbReference type="GeneID" id="54366354"/>
<keyword evidence="3" id="KW-1185">Reference proteome</keyword>
<organism evidence="4">
    <name type="scientific">Dissoconium aciculare CBS 342.82</name>
    <dbReference type="NCBI Taxonomy" id="1314786"/>
    <lineage>
        <taxon>Eukaryota</taxon>
        <taxon>Fungi</taxon>
        <taxon>Dikarya</taxon>
        <taxon>Ascomycota</taxon>
        <taxon>Pezizomycotina</taxon>
        <taxon>Dothideomycetes</taxon>
        <taxon>Dothideomycetidae</taxon>
        <taxon>Mycosphaerellales</taxon>
        <taxon>Dissoconiaceae</taxon>
        <taxon>Dissoconium</taxon>
    </lineage>
</organism>
<proteinExistence type="predicted"/>
<protein>
    <recommendedName>
        <fullName evidence="1">Vacuolar ATPase assembly protein VMA22</fullName>
    </recommendedName>
</protein>
<name>A0A6J3LTE6_9PEZI</name>
<dbReference type="InterPro" id="IPR040357">
    <property type="entry name" value="Vma22/CCDC115"/>
</dbReference>
<dbReference type="GO" id="GO:0070072">
    <property type="term" value="P:vacuolar proton-transporting V-type ATPase complex assembly"/>
    <property type="evidence" value="ECO:0007669"/>
    <property type="project" value="InterPro"/>
</dbReference>
<accession>A0A6J3LTE6</accession>
<dbReference type="GO" id="GO:0051082">
    <property type="term" value="F:unfolded protein binding"/>
    <property type="evidence" value="ECO:0007669"/>
    <property type="project" value="TreeGrafter"/>
</dbReference>
<dbReference type="PANTHER" id="PTHR31996:SF2">
    <property type="entry name" value="COILED-COIL DOMAIN-CONTAINING PROTEIN 115"/>
    <property type="match status" value="1"/>
</dbReference>
<evidence type="ECO:0000256" key="2">
    <source>
        <dbReference type="SAM" id="MobiDB-lite"/>
    </source>
</evidence>